<feature type="repeat" description="TPR" evidence="1">
    <location>
        <begin position="510"/>
        <end position="543"/>
    </location>
</feature>
<feature type="domain" description="FHA" evidence="5">
    <location>
        <begin position="70"/>
        <end position="119"/>
    </location>
</feature>
<feature type="region of interest" description="Disordered" evidence="3">
    <location>
        <begin position="144"/>
        <end position="217"/>
    </location>
</feature>
<dbReference type="SUPFAM" id="SSF49879">
    <property type="entry name" value="SMAD/FHA domain"/>
    <property type="match status" value="1"/>
</dbReference>
<dbReference type="PANTHER" id="PTHR23308">
    <property type="entry name" value="NUCLEAR INHIBITOR OF PROTEIN PHOSPHATASE-1"/>
    <property type="match status" value="1"/>
</dbReference>
<dbReference type="InterPro" id="IPR008984">
    <property type="entry name" value="SMAD_FHA_dom_sf"/>
</dbReference>
<reference evidence="6 7" key="1">
    <citation type="submission" date="2019-08" db="EMBL/GenBank/DDBJ databases">
        <title>Archangium and Cystobacter genomes.</title>
        <authorList>
            <person name="Chen I.-C.K."/>
            <person name="Wielgoss S."/>
        </authorList>
    </citation>
    <scope>NUCLEOTIDE SEQUENCE [LARGE SCALE GENOMIC DNA]</scope>
    <source>
        <strain evidence="6 7">Cbm 6</strain>
    </source>
</reference>
<dbReference type="Gene3D" id="1.25.40.10">
    <property type="entry name" value="Tetratricopeptide repeat domain"/>
    <property type="match status" value="1"/>
</dbReference>
<dbReference type="PROSITE" id="PS50006">
    <property type="entry name" value="FHA_DOMAIN"/>
    <property type="match status" value="1"/>
</dbReference>
<evidence type="ECO:0000259" key="5">
    <source>
        <dbReference type="PROSITE" id="PS50006"/>
    </source>
</evidence>
<keyword evidence="4" id="KW-1133">Transmembrane helix</keyword>
<feature type="coiled-coil region" evidence="2">
    <location>
        <begin position="242"/>
        <end position="280"/>
    </location>
</feature>
<evidence type="ECO:0000256" key="4">
    <source>
        <dbReference type="SAM" id="Phobius"/>
    </source>
</evidence>
<feature type="region of interest" description="Disordered" evidence="3">
    <location>
        <begin position="1"/>
        <end position="46"/>
    </location>
</feature>
<feature type="compositionally biased region" description="Low complexity" evidence="3">
    <location>
        <begin position="163"/>
        <end position="176"/>
    </location>
</feature>
<name>A0ABY9WRL2_9BACT</name>
<keyword evidence="1" id="KW-0802">TPR repeat</keyword>
<dbReference type="InterPro" id="IPR019734">
    <property type="entry name" value="TPR_rpt"/>
</dbReference>
<protein>
    <submittedName>
        <fullName evidence="6">FHA domain-containing protein</fullName>
    </submittedName>
</protein>
<dbReference type="InterPro" id="IPR032030">
    <property type="entry name" value="YscD_cytoplasmic_dom"/>
</dbReference>
<accession>A0ABY9WRL2</accession>
<dbReference type="InterPro" id="IPR011990">
    <property type="entry name" value="TPR-like_helical_dom_sf"/>
</dbReference>
<gene>
    <name evidence="6" type="ORF">F0U60_21580</name>
</gene>
<feature type="transmembrane region" description="Helical" evidence="4">
    <location>
        <begin position="224"/>
        <end position="242"/>
    </location>
</feature>
<evidence type="ECO:0000313" key="7">
    <source>
        <dbReference type="Proteomes" id="UP001611383"/>
    </source>
</evidence>
<dbReference type="SMART" id="SM00028">
    <property type="entry name" value="TPR"/>
    <property type="match status" value="3"/>
</dbReference>
<feature type="compositionally biased region" description="Basic and acidic residues" evidence="3">
    <location>
        <begin position="590"/>
        <end position="605"/>
    </location>
</feature>
<dbReference type="PROSITE" id="PS50005">
    <property type="entry name" value="TPR"/>
    <property type="match status" value="1"/>
</dbReference>
<feature type="region of interest" description="Disordered" evidence="3">
    <location>
        <begin position="584"/>
        <end position="605"/>
    </location>
</feature>
<keyword evidence="2" id="KW-0175">Coiled coil</keyword>
<evidence type="ECO:0000256" key="1">
    <source>
        <dbReference type="PROSITE-ProRule" id="PRU00339"/>
    </source>
</evidence>
<dbReference type="InterPro" id="IPR000253">
    <property type="entry name" value="FHA_dom"/>
</dbReference>
<evidence type="ECO:0000313" key="6">
    <source>
        <dbReference type="EMBL" id="WNG46419.1"/>
    </source>
</evidence>
<organism evidence="6 7">
    <name type="scientific">Archangium minus</name>
    <dbReference type="NCBI Taxonomy" id="83450"/>
    <lineage>
        <taxon>Bacteria</taxon>
        <taxon>Pseudomonadati</taxon>
        <taxon>Myxococcota</taxon>
        <taxon>Myxococcia</taxon>
        <taxon>Myxococcales</taxon>
        <taxon>Cystobacterineae</taxon>
        <taxon>Archangiaceae</taxon>
        <taxon>Archangium</taxon>
    </lineage>
</organism>
<evidence type="ECO:0000256" key="2">
    <source>
        <dbReference type="SAM" id="Coils"/>
    </source>
</evidence>
<dbReference type="InterPro" id="IPR050923">
    <property type="entry name" value="Cell_Proc_Reg/RNA_Proc"/>
</dbReference>
<dbReference type="Proteomes" id="UP001611383">
    <property type="component" value="Chromosome"/>
</dbReference>
<dbReference type="SMART" id="SM00240">
    <property type="entry name" value="FHA"/>
    <property type="match status" value="1"/>
</dbReference>
<keyword evidence="4" id="KW-0812">Transmembrane</keyword>
<dbReference type="EMBL" id="CP043494">
    <property type="protein sequence ID" value="WNG46419.1"/>
    <property type="molecule type" value="Genomic_DNA"/>
</dbReference>
<dbReference type="SUPFAM" id="SSF48452">
    <property type="entry name" value="TPR-like"/>
    <property type="match status" value="1"/>
</dbReference>
<dbReference type="CDD" id="cd00060">
    <property type="entry name" value="FHA"/>
    <property type="match status" value="1"/>
</dbReference>
<dbReference type="Gene3D" id="2.60.200.20">
    <property type="match status" value="1"/>
</dbReference>
<keyword evidence="4" id="KW-0472">Membrane</keyword>
<dbReference type="Pfam" id="PF16697">
    <property type="entry name" value="Yop-YscD_cpl"/>
    <property type="match status" value="1"/>
</dbReference>
<proteinExistence type="predicted"/>
<dbReference type="RefSeq" id="WP_395822781.1">
    <property type="nucleotide sequence ID" value="NZ_CP043494.1"/>
</dbReference>
<keyword evidence="7" id="KW-1185">Reference proteome</keyword>
<sequence length="605" mass="65203">MSNGSPPARRRPTSGSPSGGAAGSRPPVRRTSTSTAVRPEPTPEPVLGTKLVCAAGPCAGQEFGLEDGEYVVGRANDNPICIPDTSVSRRHVLIRRVGGGWAASDLGSGNGTLLNGEPLTDEMPLSHGDTLTLGDTELTFNDTSNATMMMPMPSAPPSRPARSRPAARPAAAPVADAGDEAEGGGEVSVPRRPPPRPEGRVRSSRGRAAMAAPDPKAQQRKKRLLILAVGVFVMLVGLLAIMKVQQQREEELLRNKARIAQERREQIDALFQEAKNLIRDGKWSDAKVKLLELQEVEPNHVQLPDYLARVQKEIPNQEALDDAKAALEKNQLGPAAAALAKVSKDTQLFELVRTLRVSLNDKADKRVREAQALLEQKQIDQAKAITDDVLAAHPDHRDAKVINEQAAQAIAIRDAPPPPPTPKEAPKPWDQAVDRFRDGDLQGAMAIANACAAKHAQCKTLMGQLTDFGILYKKLEDLDAKGLARLLDLDKKITNGRGSKLSRTAGTRAANIFFKSASAAKAAGQYGRAMDNAQRALQADPGHVGASNIVGEMRAKAKDVYMQAYALKDTEPEDAVVKFKEAMAMSPPEDETHQKAKSWVEKLQR</sequence>
<evidence type="ECO:0000256" key="3">
    <source>
        <dbReference type="SAM" id="MobiDB-lite"/>
    </source>
</evidence>